<feature type="transmembrane region" description="Helical" evidence="1">
    <location>
        <begin position="110"/>
        <end position="131"/>
    </location>
</feature>
<dbReference type="Pfam" id="PF12679">
    <property type="entry name" value="ABC2_membrane_2"/>
    <property type="match status" value="1"/>
</dbReference>
<keyword evidence="3" id="KW-1185">Reference proteome</keyword>
<dbReference type="OrthoDB" id="9805862at2"/>
<dbReference type="GO" id="GO:0140359">
    <property type="term" value="F:ABC-type transporter activity"/>
    <property type="evidence" value="ECO:0007669"/>
    <property type="project" value="InterPro"/>
</dbReference>
<keyword evidence="1" id="KW-1133">Transmembrane helix</keyword>
<reference evidence="2 3" key="1">
    <citation type="submission" date="2014-08" db="EMBL/GenBank/DDBJ databases">
        <title>Draft genome sequence of a novel L-asparaginase producing marine bacterium, Halomonas campaniensis.</title>
        <authorList>
            <person name="Sundarakrishnan B."/>
            <person name="Moushumi Priya A."/>
            <person name="Raman G."/>
            <person name="Sakthivel N."/>
            <person name="Park S."/>
            <person name="Jayachandran S."/>
        </authorList>
    </citation>
    <scope>NUCLEOTIDE SEQUENCE [LARGE SCALE GENOMIC DNA]</scope>
    <source>
        <strain evidence="2 3">SK03</strain>
    </source>
</reference>
<feature type="transmembrane region" description="Helical" evidence="1">
    <location>
        <begin position="143"/>
        <end position="164"/>
    </location>
</feature>
<dbReference type="AlphaFoldDB" id="A0A246RVS7"/>
<sequence length="274" mass="29029">MKAMFIVAAKEFQDGLRNRWVLAITVILAVLAMGIAYFGAAASGGLGFTSLATTLVSLSTLAVFLIPLIALMLAYDAVVGEQEAGTLLLLLTYPISRSALLFGKFFGHGMILAVATLLGFGIAGMVIALGAEGVPLSELSVGLARLIASSVLLGWVFLAFAYLISVTVSEKARAAGLALGGWFLFVLVFDLVLLALLVGVKHGGDWLPYLMLLNPTDSFRLINLSGFDSTQLESGIAAIAQQGAFHSAWPPLAMLVWIVVPLLLAVRRFHRHTA</sequence>
<evidence type="ECO:0000313" key="3">
    <source>
        <dbReference type="Proteomes" id="UP000197334"/>
    </source>
</evidence>
<feature type="transmembrane region" description="Helical" evidence="1">
    <location>
        <begin position="248"/>
        <end position="266"/>
    </location>
</feature>
<feature type="transmembrane region" description="Helical" evidence="1">
    <location>
        <begin position="20"/>
        <end position="39"/>
    </location>
</feature>
<gene>
    <name evidence="2" type="ORF">JI62_18110</name>
</gene>
<evidence type="ECO:0000313" key="2">
    <source>
        <dbReference type="EMBL" id="OWV28241.1"/>
    </source>
</evidence>
<dbReference type="EMBL" id="JPUA01000037">
    <property type="protein sequence ID" value="OWV28241.1"/>
    <property type="molecule type" value="Genomic_DNA"/>
</dbReference>
<dbReference type="RefSeq" id="WP_088701542.1">
    <property type="nucleotide sequence ID" value="NZ_JPUA01000037.1"/>
</dbReference>
<dbReference type="PANTHER" id="PTHR43471:SF1">
    <property type="entry name" value="ABC TRANSPORTER PERMEASE PROTEIN NOSY-RELATED"/>
    <property type="match status" value="1"/>
</dbReference>
<organism evidence="2 3">
    <name type="scientific">Halomonas campaniensis</name>
    <dbReference type="NCBI Taxonomy" id="213554"/>
    <lineage>
        <taxon>Bacteria</taxon>
        <taxon>Pseudomonadati</taxon>
        <taxon>Pseudomonadota</taxon>
        <taxon>Gammaproteobacteria</taxon>
        <taxon>Oceanospirillales</taxon>
        <taxon>Halomonadaceae</taxon>
        <taxon>Halomonas</taxon>
    </lineage>
</organism>
<feature type="transmembrane region" description="Helical" evidence="1">
    <location>
        <begin position="176"/>
        <end position="200"/>
    </location>
</feature>
<dbReference type="GO" id="GO:0005886">
    <property type="term" value="C:plasma membrane"/>
    <property type="evidence" value="ECO:0007669"/>
    <property type="project" value="UniProtKB-SubCell"/>
</dbReference>
<keyword evidence="1" id="KW-0472">Membrane</keyword>
<proteinExistence type="predicted"/>
<dbReference type="PANTHER" id="PTHR43471">
    <property type="entry name" value="ABC TRANSPORTER PERMEASE"/>
    <property type="match status" value="1"/>
</dbReference>
<dbReference type="Proteomes" id="UP000197334">
    <property type="component" value="Unassembled WGS sequence"/>
</dbReference>
<evidence type="ECO:0000256" key="1">
    <source>
        <dbReference type="SAM" id="Phobius"/>
    </source>
</evidence>
<keyword evidence="1" id="KW-0812">Transmembrane</keyword>
<name>A0A246RVS7_9GAMM</name>
<accession>A0A246RVS7</accession>
<feature type="transmembrane region" description="Helical" evidence="1">
    <location>
        <begin position="51"/>
        <end position="75"/>
    </location>
</feature>
<protein>
    <submittedName>
        <fullName evidence="2">Membrane protein</fullName>
    </submittedName>
</protein>
<comment type="caution">
    <text evidence="2">The sequence shown here is derived from an EMBL/GenBank/DDBJ whole genome shotgun (WGS) entry which is preliminary data.</text>
</comment>